<accession>A0A699IBT7</accession>
<gene>
    <name evidence="1" type="ORF">Tci_489938</name>
</gene>
<protein>
    <submittedName>
        <fullName evidence="1">Uncharacterized protein</fullName>
    </submittedName>
</protein>
<sequence>MMCLKTHSFLIIAILFHLFTLIDYQAWSCVYKFLAKNEDQLVMLELEKTRMNFQRVLGLQKKVIQERAHAEFAFTFSVC</sequence>
<dbReference type="EMBL" id="BKCJ010249366">
    <property type="protein sequence ID" value="GEZ17965.1"/>
    <property type="molecule type" value="Genomic_DNA"/>
</dbReference>
<dbReference type="AlphaFoldDB" id="A0A699IBT7"/>
<reference evidence="1" key="1">
    <citation type="journal article" date="2019" name="Sci. Rep.">
        <title>Draft genome of Tanacetum cinerariifolium, the natural source of mosquito coil.</title>
        <authorList>
            <person name="Yamashiro T."/>
            <person name="Shiraishi A."/>
            <person name="Satake H."/>
            <person name="Nakayama K."/>
        </authorList>
    </citation>
    <scope>NUCLEOTIDE SEQUENCE</scope>
</reference>
<name>A0A699IBT7_TANCI</name>
<organism evidence="1">
    <name type="scientific">Tanacetum cinerariifolium</name>
    <name type="common">Dalmatian daisy</name>
    <name type="synonym">Chrysanthemum cinerariifolium</name>
    <dbReference type="NCBI Taxonomy" id="118510"/>
    <lineage>
        <taxon>Eukaryota</taxon>
        <taxon>Viridiplantae</taxon>
        <taxon>Streptophyta</taxon>
        <taxon>Embryophyta</taxon>
        <taxon>Tracheophyta</taxon>
        <taxon>Spermatophyta</taxon>
        <taxon>Magnoliopsida</taxon>
        <taxon>eudicotyledons</taxon>
        <taxon>Gunneridae</taxon>
        <taxon>Pentapetalae</taxon>
        <taxon>asterids</taxon>
        <taxon>campanulids</taxon>
        <taxon>Asterales</taxon>
        <taxon>Asteraceae</taxon>
        <taxon>Asteroideae</taxon>
        <taxon>Anthemideae</taxon>
        <taxon>Anthemidinae</taxon>
        <taxon>Tanacetum</taxon>
    </lineage>
</organism>
<comment type="caution">
    <text evidence="1">The sequence shown here is derived from an EMBL/GenBank/DDBJ whole genome shotgun (WGS) entry which is preliminary data.</text>
</comment>
<proteinExistence type="predicted"/>
<evidence type="ECO:0000313" key="1">
    <source>
        <dbReference type="EMBL" id="GEZ17965.1"/>
    </source>
</evidence>